<dbReference type="GO" id="GO:0005911">
    <property type="term" value="C:cell-cell junction"/>
    <property type="evidence" value="ECO:0007669"/>
    <property type="project" value="TreeGrafter"/>
</dbReference>
<keyword evidence="8" id="KW-1185">Reference proteome</keyword>
<keyword evidence="4" id="KW-0325">Glycoprotein</keyword>
<dbReference type="Proteomes" id="UP000507470">
    <property type="component" value="Unassembled WGS sequence"/>
</dbReference>
<feature type="domain" description="Ig-like" evidence="6">
    <location>
        <begin position="168"/>
        <end position="258"/>
    </location>
</feature>
<evidence type="ECO:0000313" key="7">
    <source>
        <dbReference type="EMBL" id="CAC5380187.1"/>
    </source>
</evidence>
<comment type="subcellular location">
    <subcellularLocation>
        <location evidence="1">Membrane</location>
        <topology evidence="1">Single-pass type I membrane protein</topology>
    </subcellularLocation>
</comment>
<dbReference type="CDD" id="cd00096">
    <property type="entry name" value="Ig"/>
    <property type="match status" value="1"/>
</dbReference>
<evidence type="ECO:0000256" key="5">
    <source>
        <dbReference type="ARBA" id="ARBA00023319"/>
    </source>
</evidence>
<evidence type="ECO:0000256" key="4">
    <source>
        <dbReference type="ARBA" id="ARBA00023180"/>
    </source>
</evidence>
<dbReference type="SUPFAM" id="SSF48726">
    <property type="entry name" value="Immunoglobulin"/>
    <property type="match status" value="2"/>
</dbReference>
<proteinExistence type="predicted"/>
<feature type="domain" description="Ig-like" evidence="6">
    <location>
        <begin position="73"/>
        <end position="161"/>
    </location>
</feature>
<evidence type="ECO:0000256" key="1">
    <source>
        <dbReference type="ARBA" id="ARBA00004479"/>
    </source>
</evidence>
<dbReference type="InterPro" id="IPR013783">
    <property type="entry name" value="Ig-like_fold"/>
</dbReference>
<name>A0A6J8BDM9_MYTCO</name>
<dbReference type="AlphaFoldDB" id="A0A6J8BDM9"/>
<evidence type="ECO:0000256" key="3">
    <source>
        <dbReference type="ARBA" id="ARBA00023157"/>
    </source>
</evidence>
<dbReference type="PANTHER" id="PTHR11640">
    <property type="entry name" value="NEPHRIN"/>
    <property type="match status" value="1"/>
</dbReference>
<evidence type="ECO:0000256" key="2">
    <source>
        <dbReference type="ARBA" id="ARBA00023136"/>
    </source>
</evidence>
<organism evidence="7 8">
    <name type="scientific">Mytilus coruscus</name>
    <name type="common">Sea mussel</name>
    <dbReference type="NCBI Taxonomy" id="42192"/>
    <lineage>
        <taxon>Eukaryota</taxon>
        <taxon>Metazoa</taxon>
        <taxon>Spiralia</taxon>
        <taxon>Lophotrochozoa</taxon>
        <taxon>Mollusca</taxon>
        <taxon>Bivalvia</taxon>
        <taxon>Autobranchia</taxon>
        <taxon>Pteriomorphia</taxon>
        <taxon>Mytilida</taxon>
        <taxon>Mytiloidea</taxon>
        <taxon>Mytilidae</taxon>
        <taxon>Mytilinae</taxon>
        <taxon>Mytilus</taxon>
    </lineage>
</organism>
<dbReference type="InterPro" id="IPR007110">
    <property type="entry name" value="Ig-like_dom"/>
</dbReference>
<reference evidence="7 8" key="1">
    <citation type="submission" date="2020-06" db="EMBL/GenBank/DDBJ databases">
        <authorList>
            <person name="Li R."/>
            <person name="Bekaert M."/>
        </authorList>
    </citation>
    <scope>NUCLEOTIDE SEQUENCE [LARGE SCALE GENOMIC DNA]</scope>
    <source>
        <strain evidence="8">wild</strain>
    </source>
</reference>
<protein>
    <recommendedName>
        <fullName evidence="6">Ig-like domain-containing protein</fullName>
    </recommendedName>
</protein>
<evidence type="ECO:0000259" key="6">
    <source>
        <dbReference type="PROSITE" id="PS50835"/>
    </source>
</evidence>
<dbReference type="InterPro" id="IPR051275">
    <property type="entry name" value="Cell_adhesion_signaling"/>
</dbReference>
<dbReference type="Gene3D" id="2.60.40.10">
    <property type="entry name" value="Immunoglobulins"/>
    <property type="match status" value="2"/>
</dbReference>
<dbReference type="EMBL" id="CACVKT020002843">
    <property type="protein sequence ID" value="CAC5380187.1"/>
    <property type="molecule type" value="Genomic_DNA"/>
</dbReference>
<dbReference type="GO" id="GO:0098609">
    <property type="term" value="P:cell-cell adhesion"/>
    <property type="evidence" value="ECO:0007669"/>
    <property type="project" value="TreeGrafter"/>
</dbReference>
<keyword evidence="5" id="KW-0393">Immunoglobulin domain</keyword>
<dbReference type="GO" id="GO:0005886">
    <property type="term" value="C:plasma membrane"/>
    <property type="evidence" value="ECO:0007669"/>
    <property type="project" value="TreeGrafter"/>
</dbReference>
<evidence type="ECO:0000313" key="8">
    <source>
        <dbReference type="Proteomes" id="UP000507470"/>
    </source>
</evidence>
<dbReference type="GO" id="GO:0050839">
    <property type="term" value="F:cell adhesion molecule binding"/>
    <property type="evidence" value="ECO:0007669"/>
    <property type="project" value="TreeGrafter"/>
</dbReference>
<keyword evidence="2" id="KW-0472">Membrane</keyword>
<keyword evidence="3" id="KW-1015">Disulfide bond</keyword>
<dbReference type="PROSITE" id="PS50835">
    <property type="entry name" value="IG_LIKE"/>
    <property type="match status" value="2"/>
</dbReference>
<sequence>MPNETILIAYSEGLQINPNLTITNIAIYGNFTRGMCHLQIKNFSTANDGIYQCTYFRPGSINIQRYNVFSKKPPTDLTIVNASEKNIIFGKEEVRMGLKCTVKTGVPAATLVWRKQDLTVSNGSRGSLLYQFTLTRFDHIQSITCYAFSDLLTSPLSQTIYLDIQYPPDVTVTSTISEQNITLHCVADVRPDNYTFYDWEHKLEFNEHIRRIRGTQKGELIINKSQKGQENENDGIYMCTVSNGISNLKGKTKQEGQSVIMSQGKSRYTQYKMECSEICSGY</sequence>
<dbReference type="PANTHER" id="PTHR11640:SF31">
    <property type="entry name" value="IRREGULAR CHIASM C-ROUGHEST PROTEIN-RELATED"/>
    <property type="match status" value="1"/>
</dbReference>
<dbReference type="OrthoDB" id="6143670at2759"/>
<dbReference type="InterPro" id="IPR036179">
    <property type="entry name" value="Ig-like_dom_sf"/>
</dbReference>
<accession>A0A6J8BDM9</accession>
<gene>
    <name evidence="7" type="ORF">MCOR_16163</name>
</gene>